<evidence type="ECO:0000256" key="10">
    <source>
        <dbReference type="ARBA" id="ARBA00047838"/>
    </source>
</evidence>
<evidence type="ECO:0000256" key="12">
    <source>
        <dbReference type="HAMAP-Rule" id="MF_00278"/>
    </source>
</evidence>
<evidence type="ECO:0000256" key="11">
    <source>
        <dbReference type="ARBA" id="ARBA00049534"/>
    </source>
</evidence>
<reference evidence="15 16" key="1">
    <citation type="journal article" date="2016" name="Nat. Commun.">
        <title>Thousands of microbial genomes shed light on interconnected biogeochemical processes in an aquifer system.</title>
        <authorList>
            <person name="Anantharaman K."/>
            <person name="Brown C.T."/>
            <person name="Hug L.A."/>
            <person name="Sharon I."/>
            <person name="Castelle C.J."/>
            <person name="Probst A.J."/>
            <person name="Thomas B.C."/>
            <person name="Singh A."/>
            <person name="Wilkins M.J."/>
            <person name="Karaoz U."/>
            <person name="Brodie E.L."/>
            <person name="Williams K.H."/>
            <person name="Hubbard S.S."/>
            <person name="Banfield J.F."/>
        </authorList>
    </citation>
    <scope>NUCLEOTIDE SEQUENCE [LARGE SCALE GENOMIC DNA]</scope>
</reference>
<dbReference type="UniPathway" id="UPA00031">
    <property type="reaction ID" value="UER00010"/>
</dbReference>
<comment type="subcellular location">
    <subcellularLocation>
        <location evidence="1 12">Cytoplasm</location>
    </subcellularLocation>
</comment>
<dbReference type="Gene3D" id="3.40.50.880">
    <property type="match status" value="1"/>
</dbReference>
<sequence length="208" mass="22817">MSIVIIDYGSGNLRSVQKAFEKLGFSAEISKDTSAIRSAKGVVLPGVGSFDSALKELRAHGLEAAIEEAIAMDKPFLGICLGLQHLFESSEEGKERGLGILKGQVVKFNFSNTPWDNQSIPHMGWNRLLIKHPAPIFEGIESGNMVYFAHSFYVKPKDDMIVTAATDYGPEFTSAVWKNNVFGIQFHPEKSGPVGLKILENFGKLCLK</sequence>
<dbReference type="EC" id="3.5.1.2" evidence="12"/>
<proteinExistence type="inferred from homology"/>
<evidence type="ECO:0000256" key="2">
    <source>
        <dbReference type="ARBA" id="ARBA00005091"/>
    </source>
</evidence>
<dbReference type="PIRSF" id="PIRSF000495">
    <property type="entry name" value="Amidotransf_hisH"/>
    <property type="match status" value="1"/>
</dbReference>
<evidence type="ECO:0000256" key="6">
    <source>
        <dbReference type="ARBA" id="ARBA00022801"/>
    </source>
</evidence>
<dbReference type="GO" id="GO:0004359">
    <property type="term" value="F:glutaminase activity"/>
    <property type="evidence" value="ECO:0007669"/>
    <property type="project" value="UniProtKB-EC"/>
</dbReference>
<name>A0A1F4TIC3_UNCSA</name>
<dbReference type="GO" id="GO:0005737">
    <property type="term" value="C:cytoplasm"/>
    <property type="evidence" value="ECO:0007669"/>
    <property type="project" value="UniProtKB-SubCell"/>
</dbReference>
<dbReference type="EC" id="4.3.2.10" evidence="12"/>
<evidence type="ECO:0000313" key="16">
    <source>
        <dbReference type="Proteomes" id="UP000177309"/>
    </source>
</evidence>
<feature type="active site" description="Nucleophile" evidence="12 13">
    <location>
        <position position="80"/>
    </location>
</feature>
<keyword evidence="15" id="KW-0808">Transferase</keyword>
<feature type="domain" description="Glutamine amidotransferase" evidence="14">
    <location>
        <begin position="4"/>
        <end position="202"/>
    </location>
</feature>
<dbReference type="SUPFAM" id="SSF52317">
    <property type="entry name" value="Class I glutamine amidotransferase-like"/>
    <property type="match status" value="1"/>
</dbReference>
<keyword evidence="6 12" id="KW-0378">Hydrolase</keyword>
<dbReference type="GO" id="GO:0016829">
    <property type="term" value="F:lyase activity"/>
    <property type="evidence" value="ECO:0007669"/>
    <property type="project" value="UniProtKB-KW"/>
</dbReference>
<organism evidence="15 16">
    <name type="scientific">candidate division WOR-1 bacterium RIFOXYC2_FULL_41_25</name>
    <dbReference type="NCBI Taxonomy" id="1802586"/>
    <lineage>
        <taxon>Bacteria</taxon>
        <taxon>Bacillati</taxon>
        <taxon>Saganbacteria</taxon>
    </lineage>
</organism>
<evidence type="ECO:0000256" key="3">
    <source>
        <dbReference type="ARBA" id="ARBA00011152"/>
    </source>
</evidence>
<dbReference type="PANTHER" id="PTHR42701">
    <property type="entry name" value="IMIDAZOLE GLYCEROL PHOSPHATE SYNTHASE SUBUNIT HISH"/>
    <property type="match status" value="1"/>
</dbReference>
<accession>A0A1F4TIC3</accession>
<comment type="caution">
    <text evidence="15">The sequence shown here is derived from an EMBL/GenBank/DDBJ whole genome shotgun (WGS) entry which is preliminary data.</text>
</comment>
<dbReference type="EMBL" id="MEUI01000050">
    <property type="protein sequence ID" value="OGC32481.1"/>
    <property type="molecule type" value="Genomic_DNA"/>
</dbReference>
<dbReference type="GO" id="GO:0000105">
    <property type="term" value="P:L-histidine biosynthetic process"/>
    <property type="evidence" value="ECO:0007669"/>
    <property type="project" value="UniProtKB-UniRule"/>
</dbReference>
<comment type="catalytic activity">
    <reaction evidence="11 12">
        <text>L-glutamine + H2O = L-glutamate + NH4(+)</text>
        <dbReference type="Rhea" id="RHEA:15889"/>
        <dbReference type="ChEBI" id="CHEBI:15377"/>
        <dbReference type="ChEBI" id="CHEBI:28938"/>
        <dbReference type="ChEBI" id="CHEBI:29985"/>
        <dbReference type="ChEBI" id="CHEBI:58359"/>
        <dbReference type="EC" id="3.5.1.2"/>
    </reaction>
</comment>
<protein>
    <recommendedName>
        <fullName evidence="12">Imidazole glycerol phosphate synthase subunit HisH</fullName>
        <ecNumber evidence="12">4.3.2.10</ecNumber>
    </recommendedName>
    <alternativeName>
        <fullName evidence="12">IGP synthase glutaminase subunit</fullName>
        <ecNumber evidence="12">3.5.1.2</ecNumber>
    </alternativeName>
    <alternativeName>
        <fullName evidence="12">IGP synthase subunit HisH</fullName>
    </alternativeName>
    <alternativeName>
        <fullName evidence="12">ImGP synthase subunit HisH</fullName>
        <shortName evidence="12">IGPS subunit HisH</shortName>
    </alternativeName>
</protein>
<dbReference type="PROSITE" id="PS51273">
    <property type="entry name" value="GATASE_TYPE_1"/>
    <property type="match status" value="1"/>
</dbReference>
<dbReference type="CDD" id="cd01748">
    <property type="entry name" value="GATase1_IGP_Synthase"/>
    <property type="match status" value="1"/>
</dbReference>
<evidence type="ECO:0000256" key="9">
    <source>
        <dbReference type="ARBA" id="ARBA00023239"/>
    </source>
</evidence>
<dbReference type="AlphaFoldDB" id="A0A1F4TIC3"/>
<evidence type="ECO:0000256" key="5">
    <source>
        <dbReference type="ARBA" id="ARBA00022605"/>
    </source>
</evidence>
<keyword evidence="4 12" id="KW-0963">Cytoplasm</keyword>
<keyword evidence="9 12" id="KW-0456">Lyase</keyword>
<evidence type="ECO:0000256" key="7">
    <source>
        <dbReference type="ARBA" id="ARBA00022962"/>
    </source>
</evidence>
<comment type="pathway">
    <text evidence="2 12">Amino-acid biosynthesis; L-histidine biosynthesis; L-histidine from 5-phospho-alpha-D-ribose 1-diphosphate: step 5/9.</text>
</comment>
<dbReference type="FunFam" id="3.40.50.880:FF:000009">
    <property type="entry name" value="Imidazole glycerol phosphate synthase subunit HisH"/>
    <property type="match status" value="1"/>
</dbReference>
<evidence type="ECO:0000256" key="1">
    <source>
        <dbReference type="ARBA" id="ARBA00004496"/>
    </source>
</evidence>
<comment type="function">
    <text evidence="12">IGPS catalyzes the conversion of PRFAR and glutamine to IGP, AICAR and glutamate. The HisH subunit catalyzes the hydrolysis of glutamine to glutamate and ammonia as part of the synthesis of IGP and AICAR. The resulting ammonia molecule is channeled to the active site of HisF.</text>
</comment>
<dbReference type="NCBIfam" id="TIGR01855">
    <property type="entry name" value="IMP_synth_hisH"/>
    <property type="match status" value="1"/>
</dbReference>
<evidence type="ECO:0000256" key="13">
    <source>
        <dbReference type="PIRSR" id="PIRSR000495-1"/>
    </source>
</evidence>
<dbReference type="InterPro" id="IPR017926">
    <property type="entry name" value="GATASE"/>
</dbReference>
<keyword evidence="5 12" id="KW-0028">Amino-acid biosynthesis</keyword>
<dbReference type="Pfam" id="PF00117">
    <property type="entry name" value="GATase"/>
    <property type="match status" value="1"/>
</dbReference>
<dbReference type="InterPro" id="IPR029062">
    <property type="entry name" value="Class_I_gatase-like"/>
</dbReference>
<dbReference type="InterPro" id="IPR010139">
    <property type="entry name" value="Imidazole-glycPsynth_HisH"/>
</dbReference>
<comment type="catalytic activity">
    <reaction evidence="10 12">
        <text>5-[(5-phospho-1-deoxy-D-ribulos-1-ylimino)methylamino]-1-(5-phospho-beta-D-ribosyl)imidazole-4-carboxamide + L-glutamine = D-erythro-1-(imidazol-4-yl)glycerol 3-phosphate + 5-amino-1-(5-phospho-beta-D-ribosyl)imidazole-4-carboxamide + L-glutamate + H(+)</text>
        <dbReference type="Rhea" id="RHEA:24793"/>
        <dbReference type="ChEBI" id="CHEBI:15378"/>
        <dbReference type="ChEBI" id="CHEBI:29985"/>
        <dbReference type="ChEBI" id="CHEBI:58278"/>
        <dbReference type="ChEBI" id="CHEBI:58359"/>
        <dbReference type="ChEBI" id="CHEBI:58475"/>
        <dbReference type="ChEBI" id="CHEBI:58525"/>
        <dbReference type="EC" id="4.3.2.10"/>
    </reaction>
</comment>
<comment type="subunit">
    <text evidence="3 12">Heterodimer of HisH and HisF.</text>
</comment>
<evidence type="ECO:0000256" key="8">
    <source>
        <dbReference type="ARBA" id="ARBA00023102"/>
    </source>
</evidence>
<dbReference type="PANTHER" id="PTHR42701:SF1">
    <property type="entry name" value="IMIDAZOLE GLYCEROL PHOSPHATE SYNTHASE SUBUNIT HISH"/>
    <property type="match status" value="1"/>
</dbReference>
<keyword evidence="8 12" id="KW-0368">Histidine biosynthesis</keyword>
<feature type="active site" evidence="12 13">
    <location>
        <position position="187"/>
    </location>
</feature>
<feature type="active site" evidence="12 13">
    <location>
        <position position="189"/>
    </location>
</feature>
<keyword evidence="7 12" id="KW-0315">Glutamine amidotransferase</keyword>
<evidence type="ECO:0000256" key="4">
    <source>
        <dbReference type="ARBA" id="ARBA00022490"/>
    </source>
</evidence>
<dbReference type="Proteomes" id="UP000177309">
    <property type="component" value="Unassembled WGS sequence"/>
</dbReference>
<gene>
    <name evidence="12" type="primary">hisH</name>
    <name evidence="15" type="ORF">A2462_00245</name>
</gene>
<dbReference type="HAMAP" id="MF_00278">
    <property type="entry name" value="HisH"/>
    <property type="match status" value="1"/>
</dbReference>
<evidence type="ECO:0000313" key="15">
    <source>
        <dbReference type="EMBL" id="OGC32481.1"/>
    </source>
</evidence>
<evidence type="ECO:0000259" key="14">
    <source>
        <dbReference type="Pfam" id="PF00117"/>
    </source>
</evidence>
<dbReference type="GO" id="GO:0000107">
    <property type="term" value="F:imidazoleglycerol-phosphate synthase activity"/>
    <property type="evidence" value="ECO:0007669"/>
    <property type="project" value="UniProtKB-UniRule"/>
</dbReference>